<dbReference type="GO" id="GO:0015408">
    <property type="term" value="F:ABC-type ferric iron transporter activity"/>
    <property type="evidence" value="ECO:0007669"/>
    <property type="project" value="InterPro"/>
</dbReference>
<dbReference type="CDD" id="cd03259">
    <property type="entry name" value="ABC_Carb_Solutes_like"/>
    <property type="match status" value="1"/>
</dbReference>
<evidence type="ECO:0000256" key="4">
    <source>
        <dbReference type="ARBA" id="ARBA00022840"/>
    </source>
</evidence>
<keyword evidence="4 7" id="KW-0067">ATP-binding</keyword>
<dbReference type="InterPro" id="IPR047641">
    <property type="entry name" value="ABC_transpr_MalK/UgpC-like"/>
</dbReference>
<evidence type="ECO:0000256" key="5">
    <source>
        <dbReference type="ARBA" id="ARBA00023136"/>
    </source>
</evidence>
<evidence type="ECO:0000313" key="8">
    <source>
        <dbReference type="Proteomes" id="UP000236379"/>
    </source>
</evidence>
<dbReference type="PANTHER" id="PTHR43875:SF14">
    <property type="entry name" value="ABC TRANSPORTER ATP-BINDING PROTEIN"/>
    <property type="match status" value="1"/>
</dbReference>
<evidence type="ECO:0000313" key="7">
    <source>
        <dbReference type="EMBL" id="PNY79713.1"/>
    </source>
</evidence>
<dbReference type="PROSITE" id="PS50893">
    <property type="entry name" value="ABC_TRANSPORTER_2"/>
    <property type="match status" value="1"/>
</dbReference>
<dbReference type="InterPro" id="IPR027417">
    <property type="entry name" value="P-loop_NTPase"/>
</dbReference>
<dbReference type="Proteomes" id="UP000236379">
    <property type="component" value="Unassembled WGS sequence"/>
</dbReference>
<keyword evidence="8" id="KW-1185">Reference proteome</keyword>
<accession>A0A2K3UT46</accession>
<dbReference type="Gene3D" id="2.40.50.140">
    <property type="entry name" value="Nucleic acid-binding proteins"/>
    <property type="match status" value="1"/>
</dbReference>
<keyword evidence="3" id="KW-0547">Nucleotide-binding</keyword>
<dbReference type="InterPro" id="IPR008995">
    <property type="entry name" value="Mo/tungstate-bd_C_term_dom"/>
</dbReference>
<protein>
    <submittedName>
        <fullName evidence="7">ABC transporter ATP-binding protein</fullName>
    </submittedName>
</protein>
<dbReference type="FunFam" id="3.40.50.300:FF:000042">
    <property type="entry name" value="Maltose/maltodextrin ABC transporter, ATP-binding protein"/>
    <property type="match status" value="1"/>
</dbReference>
<gene>
    <name evidence="7" type="ORF">CVO96_17305</name>
</gene>
<dbReference type="GO" id="GO:0055052">
    <property type="term" value="C:ATP-binding cassette (ABC) transporter complex, substrate-binding subunit-containing"/>
    <property type="evidence" value="ECO:0007669"/>
    <property type="project" value="TreeGrafter"/>
</dbReference>
<name>A0A2K3UT46_9DEIO</name>
<dbReference type="SUPFAM" id="SSF50331">
    <property type="entry name" value="MOP-like"/>
    <property type="match status" value="1"/>
</dbReference>
<dbReference type="InterPro" id="IPR040582">
    <property type="entry name" value="OB_MalK-like"/>
</dbReference>
<organism evidence="7 8">
    <name type="scientific">Deinococcus koreensis</name>
    <dbReference type="NCBI Taxonomy" id="2054903"/>
    <lineage>
        <taxon>Bacteria</taxon>
        <taxon>Thermotogati</taxon>
        <taxon>Deinococcota</taxon>
        <taxon>Deinococci</taxon>
        <taxon>Deinococcales</taxon>
        <taxon>Deinococcaceae</taxon>
        <taxon>Deinococcus</taxon>
    </lineage>
</organism>
<dbReference type="SUPFAM" id="SSF52540">
    <property type="entry name" value="P-loop containing nucleoside triphosphate hydrolases"/>
    <property type="match status" value="1"/>
</dbReference>
<sequence>MARIDLDGLAHAYRENPQTPADYALRPMTMTWQDGGAYALLGPSGCGKTTLLNIISGLVRPSQGRVLFDGRDVTDLPTEARNIAQVFQFPVIYDTMTVHDNLAFPLRNRRVPEAEVRSRVSQVAELLELTGDLRRRASGLSADMKQKISLGRGLVRRDVAAILFDEPLTVIDPHLKWQLRSKLKQIHHELKLSLIYVTHDQVEALTFADQVVLMQGGEVVQAGTPQSLFEEPEHTFVGYFIGSPGMNLLPCTAVPGGGPSPGQGAVQIGDARVPLDGGVLSRAQGALTLGIRPEFLGCSNEAAPGALSAEIERVDDLGNYKIVTARLGGQTLRAKLPEDAAISAGPGYLSFPPNQTRLYAGDRIVR</sequence>
<dbReference type="GO" id="GO:0016887">
    <property type="term" value="F:ATP hydrolysis activity"/>
    <property type="evidence" value="ECO:0007669"/>
    <property type="project" value="InterPro"/>
</dbReference>
<keyword evidence="1" id="KW-0813">Transport</keyword>
<dbReference type="GO" id="GO:0005524">
    <property type="term" value="F:ATP binding"/>
    <property type="evidence" value="ECO:0007669"/>
    <property type="project" value="UniProtKB-KW"/>
</dbReference>
<dbReference type="EMBL" id="PPPD01000002">
    <property type="protein sequence ID" value="PNY79713.1"/>
    <property type="molecule type" value="Genomic_DNA"/>
</dbReference>
<keyword evidence="5" id="KW-0472">Membrane</keyword>
<proteinExistence type="predicted"/>
<evidence type="ECO:0000256" key="1">
    <source>
        <dbReference type="ARBA" id="ARBA00022448"/>
    </source>
</evidence>
<comment type="caution">
    <text evidence="7">The sequence shown here is derived from an EMBL/GenBank/DDBJ whole genome shotgun (WGS) entry which is preliminary data.</text>
</comment>
<keyword evidence="2" id="KW-1003">Cell membrane</keyword>
<dbReference type="PANTHER" id="PTHR43875">
    <property type="entry name" value="MALTODEXTRIN IMPORT ATP-BINDING PROTEIN MSMX"/>
    <property type="match status" value="1"/>
</dbReference>
<dbReference type="OrthoDB" id="394852at2"/>
<dbReference type="Pfam" id="PF17912">
    <property type="entry name" value="OB_MalK"/>
    <property type="match status" value="1"/>
</dbReference>
<dbReference type="AlphaFoldDB" id="A0A2K3UT46"/>
<dbReference type="SMART" id="SM00382">
    <property type="entry name" value="AAA"/>
    <property type="match status" value="1"/>
</dbReference>
<feature type="domain" description="ABC transporter" evidence="6">
    <location>
        <begin position="4"/>
        <end position="241"/>
    </location>
</feature>
<evidence type="ECO:0000259" key="6">
    <source>
        <dbReference type="PROSITE" id="PS50893"/>
    </source>
</evidence>
<evidence type="ECO:0000256" key="2">
    <source>
        <dbReference type="ARBA" id="ARBA00022475"/>
    </source>
</evidence>
<dbReference type="Gene3D" id="3.40.50.300">
    <property type="entry name" value="P-loop containing nucleotide triphosphate hydrolases"/>
    <property type="match status" value="1"/>
</dbReference>
<reference evidence="7 8" key="1">
    <citation type="submission" date="2018-01" db="EMBL/GenBank/DDBJ databases">
        <title>Deinococcus koreensis sp. nov., a radiation-resistant bacterium isolated from river water.</title>
        <authorList>
            <person name="Choi A."/>
        </authorList>
    </citation>
    <scope>NUCLEOTIDE SEQUENCE [LARGE SCALE GENOMIC DNA]</scope>
    <source>
        <strain evidence="7 8">SJW1-2</strain>
    </source>
</reference>
<dbReference type="Gene3D" id="2.40.50.100">
    <property type="match status" value="1"/>
</dbReference>
<dbReference type="InterPro" id="IPR003439">
    <property type="entry name" value="ABC_transporter-like_ATP-bd"/>
</dbReference>
<dbReference type="Pfam" id="PF00005">
    <property type="entry name" value="ABC_tran"/>
    <property type="match status" value="1"/>
</dbReference>
<dbReference type="InterPro" id="IPR015853">
    <property type="entry name" value="ABC_transpr_FbpC"/>
</dbReference>
<evidence type="ECO:0000256" key="3">
    <source>
        <dbReference type="ARBA" id="ARBA00022741"/>
    </source>
</evidence>
<dbReference type="InterPro" id="IPR003593">
    <property type="entry name" value="AAA+_ATPase"/>
</dbReference>
<dbReference type="RefSeq" id="WP_103313697.1">
    <property type="nucleotide sequence ID" value="NZ_PPPD01000002.1"/>
</dbReference>
<dbReference type="InterPro" id="IPR012340">
    <property type="entry name" value="NA-bd_OB-fold"/>
</dbReference>